<comment type="caution">
    <text evidence="5">The sequence shown here is derived from an EMBL/GenBank/DDBJ whole genome shotgun (WGS) entry which is preliminary data.</text>
</comment>
<dbReference type="SUPFAM" id="SSF143800">
    <property type="entry name" value="L28p-like"/>
    <property type="match status" value="1"/>
</dbReference>
<evidence type="ECO:0000256" key="1">
    <source>
        <dbReference type="ARBA" id="ARBA00008760"/>
    </source>
</evidence>
<keyword evidence="2" id="KW-0689">Ribosomal protein</keyword>
<accession>A0AB34IGC7</accession>
<dbReference type="NCBIfam" id="TIGR00009">
    <property type="entry name" value="L28"/>
    <property type="match status" value="1"/>
</dbReference>
<dbReference type="GO" id="GO:0003735">
    <property type="term" value="F:structural constituent of ribosome"/>
    <property type="evidence" value="ECO:0007669"/>
    <property type="project" value="InterPro"/>
</dbReference>
<reference evidence="5 6" key="1">
    <citation type="journal article" date="2024" name="Science">
        <title>Giant polyketide synthase enzymes in the biosynthesis of giant marine polyether toxins.</title>
        <authorList>
            <person name="Fallon T.R."/>
            <person name="Shende V.V."/>
            <person name="Wierzbicki I.H."/>
            <person name="Pendleton A.L."/>
            <person name="Watervoot N.F."/>
            <person name="Auber R.P."/>
            <person name="Gonzalez D.J."/>
            <person name="Wisecaver J.H."/>
            <person name="Moore B.S."/>
        </authorList>
    </citation>
    <scope>NUCLEOTIDE SEQUENCE [LARGE SCALE GENOMIC DNA]</scope>
    <source>
        <strain evidence="5 6">12B1</strain>
    </source>
</reference>
<protein>
    <recommendedName>
        <fullName evidence="4">Large ribosomal subunit protein bL28c</fullName>
    </recommendedName>
</protein>
<dbReference type="GO" id="GO:0006412">
    <property type="term" value="P:translation"/>
    <property type="evidence" value="ECO:0007669"/>
    <property type="project" value="InterPro"/>
</dbReference>
<dbReference type="AlphaFoldDB" id="A0AB34IGC7"/>
<comment type="similarity">
    <text evidence="1">Belongs to the bacterial ribosomal protein bL28 family.</text>
</comment>
<evidence type="ECO:0000256" key="2">
    <source>
        <dbReference type="ARBA" id="ARBA00022980"/>
    </source>
</evidence>
<dbReference type="Proteomes" id="UP001515480">
    <property type="component" value="Unassembled WGS sequence"/>
</dbReference>
<dbReference type="PANTHER" id="PTHR13528:SF2">
    <property type="entry name" value="LARGE RIBOSOMAL SUBUNIT PROTEIN BL28M"/>
    <property type="match status" value="1"/>
</dbReference>
<dbReference type="PANTHER" id="PTHR13528">
    <property type="entry name" value="39S RIBOSOMAL PROTEIN L28, MITOCHONDRIAL"/>
    <property type="match status" value="1"/>
</dbReference>
<dbReference type="InterPro" id="IPR001383">
    <property type="entry name" value="Ribosomal_bL28_bact-type"/>
</dbReference>
<dbReference type="InterPro" id="IPR037147">
    <property type="entry name" value="Ribosomal_bL28_sf"/>
</dbReference>
<keyword evidence="6" id="KW-1185">Reference proteome</keyword>
<proteinExistence type="inferred from homology"/>
<dbReference type="GO" id="GO:0005840">
    <property type="term" value="C:ribosome"/>
    <property type="evidence" value="ECO:0007669"/>
    <property type="project" value="UniProtKB-KW"/>
</dbReference>
<keyword evidence="3" id="KW-0687">Ribonucleoprotein</keyword>
<dbReference type="InterPro" id="IPR026569">
    <property type="entry name" value="Ribosomal_bL28"/>
</dbReference>
<evidence type="ECO:0000313" key="5">
    <source>
        <dbReference type="EMBL" id="KAL1498788.1"/>
    </source>
</evidence>
<dbReference type="Gene3D" id="2.30.170.40">
    <property type="entry name" value="Ribosomal protein L28/L24"/>
    <property type="match status" value="1"/>
</dbReference>
<evidence type="ECO:0000256" key="4">
    <source>
        <dbReference type="ARBA" id="ARBA00035265"/>
    </source>
</evidence>
<dbReference type="HAMAP" id="MF_00373">
    <property type="entry name" value="Ribosomal_bL28"/>
    <property type="match status" value="1"/>
</dbReference>
<dbReference type="EMBL" id="JBGBPQ010000027">
    <property type="protein sequence ID" value="KAL1498788.1"/>
    <property type="molecule type" value="Genomic_DNA"/>
</dbReference>
<evidence type="ECO:0000313" key="6">
    <source>
        <dbReference type="Proteomes" id="UP001515480"/>
    </source>
</evidence>
<name>A0AB34IGC7_PRYPA</name>
<evidence type="ECO:0000256" key="3">
    <source>
        <dbReference type="ARBA" id="ARBA00023274"/>
    </source>
</evidence>
<sequence>MRLPFRQVLKRSDFDGEDGDARSLCCVLMRSLLLLACVACASAFLPAAAPLCSRSTLASPPSAQMSRVCDISGKRANNANRVTFSNKHNAYLQFPNLQTKKFYSAELDRTVKLKVATSTMRTIRKLGLDETAKKYNVDLSKF</sequence>
<dbReference type="GO" id="GO:1990904">
    <property type="term" value="C:ribonucleoprotein complex"/>
    <property type="evidence" value="ECO:0007669"/>
    <property type="project" value="UniProtKB-KW"/>
</dbReference>
<gene>
    <name evidence="5" type="ORF">AB1Y20_014095</name>
</gene>
<dbReference type="Pfam" id="PF00830">
    <property type="entry name" value="Ribosomal_L28"/>
    <property type="match status" value="1"/>
</dbReference>
<organism evidence="5 6">
    <name type="scientific">Prymnesium parvum</name>
    <name type="common">Toxic golden alga</name>
    <dbReference type="NCBI Taxonomy" id="97485"/>
    <lineage>
        <taxon>Eukaryota</taxon>
        <taxon>Haptista</taxon>
        <taxon>Haptophyta</taxon>
        <taxon>Prymnesiophyceae</taxon>
        <taxon>Prymnesiales</taxon>
        <taxon>Prymnesiaceae</taxon>
        <taxon>Prymnesium</taxon>
    </lineage>
</organism>
<dbReference type="InterPro" id="IPR034704">
    <property type="entry name" value="Ribosomal_bL28/bL31-like_sf"/>
</dbReference>